<evidence type="ECO:0000313" key="2">
    <source>
        <dbReference type="Proteomes" id="UP000800038"/>
    </source>
</evidence>
<evidence type="ECO:0000313" key="1">
    <source>
        <dbReference type="EMBL" id="KAF1936412.1"/>
    </source>
</evidence>
<dbReference type="EMBL" id="ML976190">
    <property type="protein sequence ID" value="KAF1936412.1"/>
    <property type="molecule type" value="Genomic_DNA"/>
</dbReference>
<gene>
    <name evidence="1" type="ORF">EJ02DRAFT_459556</name>
</gene>
<accession>A0A6A5S8P7</accession>
<sequence length="98" mass="10810">MGMLLESLTGSLPHSIRRFGWAQSHSSLLVFVFADQKSEFGHHSPHTVKLRFSVAVARLNPALPVRSAVLKQCTGGLVVRWVATSESPLFYVFALLFA</sequence>
<name>A0A6A5S8P7_9PLEO</name>
<reference evidence="1" key="1">
    <citation type="journal article" date="2020" name="Stud. Mycol.">
        <title>101 Dothideomycetes genomes: a test case for predicting lifestyles and emergence of pathogens.</title>
        <authorList>
            <person name="Haridas S."/>
            <person name="Albert R."/>
            <person name="Binder M."/>
            <person name="Bloem J."/>
            <person name="Labutti K."/>
            <person name="Salamov A."/>
            <person name="Andreopoulos B."/>
            <person name="Baker S."/>
            <person name="Barry K."/>
            <person name="Bills G."/>
            <person name="Bluhm B."/>
            <person name="Cannon C."/>
            <person name="Castanera R."/>
            <person name="Culley D."/>
            <person name="Daum C."/>
            <person name="Ezra D."/>
            <person name="Gonzalez J."/>
            <person name="Henrissat B."/>
            <person name="Kuo A."/>
            <person name="Liang C."/>
            <person name="Lipzen A."/>
            <person name="Lutzoni F."/>
            <person name="Magnuson J."/>
            <person name="Mondo S."/>
            <person name="Nolan M."/>
            <person name="Ohm R."/>
            <person name="Pangilinan J."/>
            <person name="Park H.-J."/>
            <person name="Ramirez L."/>
            <person name="Alfaro M."/>
            <person name="Sun H."/>
            <person name="Tritt A."/>
            <person name="Yoshinaga Y."/>
            <person name="Zwiers L.-H."/>
            <person name="Turgeon B."/>
            <person name="Goodwin S."/>
            <person name="Spatafora J."/>
            <person name="Crous P."/>
            <person name="Grigoriev I."/>
        </authorList>
    </citation>
    <scope>NUCLEOTIDE SEQUENCE</scope>
    <source>
        <strain evidence="1">CBS 161.51</strain>
    </source>
</reference>
<dbReference type="AlphaFoldDB" id="A0A6A5S8P7"/>
<proteinExistence type="predicted"/>
<dbReference type="Proteomes" id="UP000800038">
    <property type="component" value="Unassembled WGS sequence"/>
</dbReference>
<organism evidence="1 2">
    <name type="scientific">Clathrospora elynae</name>
    <dbReference type="NCBI Taxonomy" id="706981"/>
    <lineage>
        <taxon>Eukaryota</taxon>
        <taxon>Fungi</taxon>
        <taxon>Dikarya</taxon>
        <taxon>Ascomycota</taxon>
        <taxon>Pezizomycotina</taxon>
        <taxon>Dothideomycetes</taxon>
        <taxon>Pleosporomycetidae</taxon>
        <taxon>Pleosporales</taxon>
        <taxon>Diademaceae</taxon>
        <taxon>Clathrospora</taxon>
    </lineage>
</organism>
<keyword evidence="2" id="KW-1185">Reference proteome</keyword>
<protein>
    <submittedName>
        <fullName evidence="1">Uncharacterized protein</fullName>
    </submittedName>
</protein>